<dbReference type="Proteomes" id="UP000218287">
    <property type="component" value="Chromosome"/>
</dbReference>
<dbReference type="AlphaFoldDB" id="A0A1Z4GB92"/>
<name>A0A1Z4GB92_9CYAN</name>
<dbReference type="Gene3D" id="1.20.1220.20">
    <property type="entry name" value="Uncharcterised protein PF01724"/>
    <property type="match status" value="1"/>
</dbReference>
<dbReference type="InterPro" id="IPR002636">
    <property type="entry name" value="DUF29"/>
</dbReference>
<dbReference type="Pfam" id="PF01724">
    <property type="entry name" value="DUF29"/>
    <property type="match status" value="1"/>
</dbReference>
<organism evidence="1 2">
    <name type="scientific">Anabaenopsis circularis NIES-21</name>
    <dbReference type="NCBI Taxonomy" id="1085406"/>
    <lineage>
        <taxon>Bacteria</taxon>
        <taxon>Bacillati</taxon>
        <taxon>Cyanobacteriota</taxon>
        <taxon>Cyanophyceae</taxon>
        <taxon>Nostocales</taxon>
        <taxon>Nodulariaceae</taxon>
        <taxon>Anabaenopsis</taxon>
    </lineage>
</organism>
<gene>
    <name evidence="1" type="ORF">NIES21_05690</name>
</gene>
<evidence type="ECO:0000313" key="1">
    <source>
        <dbReference type="EMBL" id="BAY14785.1"/>
    </source>
</evidence>
<dbReference type="PANTHER" id="PTHR34235">
    <property type="entry name" value="SLR1203 PROTEIN-RELATED"/>
    <property type="match status" value="1"/>
</dbReference>
<sequence>MSVEGKNMTITTNLKQLYETDDSLWLEETIKLLKQKQLNQLDIENLIEELISLGKRDLAKAKSLLRQIMIHILLLQYWQIEYERNYRHWLGEIKTFRYDLNNHLTTNLMNKLQDDLENIYQSAIDFVQVKTDLTIFPEKCPYTLAELLDDDYLP</sequence>
<evidence type="ECO:0008006" key="3">
    <source>
        <dbReference type="Google" id="ProtNLM"/>
    </source>
</evidence>
<evidence type="ECO:0000313" key="2">
    <source>
        <dbReference type="Proteomes" id="UP000218287"/>
    </source>
</evidence>
<protein>
    <recommendedName>
        <fullName evidence="3">DUF29 domain-containing protein</fullName>
    </recommendedName>
</protein>
<keyword evidence="2" id="KW-1185">Reference proteome</keyword>
<accession>A0A1Z4GB92</accession>
<dbReference type="EMBL" id="AP018174">
    <property type="protein sequence ID" value="BAY14785.1"/>
    <property type="molecule type" value="Genomic_DNA"/>
</dbReference>
<proteinExistence type="predicted"/>
<dbReference type="PANTHER" id="PTHR34235:SF3">
    <property type="entry name" value="SLR1203 PROTEIN"/>
    <property type="match status" value="1"/>
</dbReference>
<reference evidence="1 2" key="1">
    <citation type="submission" date="2017-06" db="EMBL/GenBank/DDBJ databases">
        <title>Genome sequencing of cyanobaciteial culture collection at National Institute for Environmental Studies (NIES).</title>
        <authorList>
            <person name="Hirose Y."/>
            <person name="Shimura Y."/>
            <person name="Fujisawa T."/>
            <person name="Nakamura Y."/>
            <person name="Kawachi M."/>
        </authorList>
    </citation>
    <scope>NUCLEOTIDE SEQUENCE [LARGE SCALE GENOMIC DNA]</scope>
    <source>
        <strain evidence="1 2">NIES-21</strain>
    </source>
</reference>